<keyword evidence="3" id="KW-1185">Reference proteome</keyword>
<feature type="compositionally biased region" description="Basic residues" evidence="1">
    <location>
        <begin position="249"/>
        <end position="260"/>
    </location>
</feature>
<reference evidence="2 3" key="1">
    <citation type="submission" date="2023-01" db="EMBL/GenBank/DDBJ databases">
        <title>Analysis of 21 Apiospora genomes using comparative genomics revels a genus with tremendous synthesis potential of carbohydrate active enzymes and secondary metabolites.</title>
        <authorList>
            <person name="Sorensen T."/>
        </authorList>
    </citation>
    <scope>NUCLEOTIDE SEQUENCE [LARGE SCALE GENOMIC DNA]</scope>
    <source>
        <strain evidence="2 3">CBS 20057</strain>
    </source>
</reference>
<proteinExistence type="predicted"/>
<dbReference type="EMBL" id="JAQQWI010000001">
    <property type="protein sequence ID" value="KAK8040358.1"/>
    <property type="molecule type" value="Genomic_DNA"/>
</dbReference>
<dbReference type="Proteomes" id="UP001396898">
    <property type="component" value="Unassembled WGS sequence"/>
</dbReference>
<organism evidence="2 3">
    <name type="scientific">Apiospora marii</name>
    <dbReference type="NCBI Taxonomy" id="335849"/>
    <lineage>
        <taxon>Eukaryota</taxon>
        <taxon>Fungi</taxon>
        <taxon>Dikarya</taxon>
        <taxon>Ascomycota</taxon>
        <taxon>Pezizomycotina</taxon>
        <taxon>Sordariomycetes</taxon>
        <taxon>Xylariomycetidae</taxon>
        <taxon>Amphisphaeriales</taxon>
        <taxon>Apiosporaceae</taxon>
        <taxon>Apiospora</taxon>
    </lineage>
</organism>
<accession>A0ABR1T1A2</accession>
<gene>
    <name evidence="2" type="ORF">PG991_000146</name>
</gene>
<evidence type="ECO:0000256" key="1">
    <source>
        <dbReference type="SAM" id="MobiDB-lite"/>
    </source>
</evidence>
<name>A0ABR1T1A2_9PEZI</name>
<feature type="region of interest" description="Disordered" evidence="1">
    <location>
        <begin position="244"/>
        <end position="273"/>
    </location>
</feature>
<sequence length="405" mass="44740">MPVDEVVRDRYEATTCLICMYASLTPPPSAVTAMGTAARISSEASDDDRGGFYEVKHRLNNVAQDQLVAYESYMGAVLGGQFQLGAIVREESWDKRVYAVRPLMSPCWKLEATAFRLAGLPRKLLESRKRQLSRLKARSLCYIDQAGMKFIVHEPRHSAKLPSSAQSHKAGFVLDPSEFPMLEQREGFATPLSTTGDLWARIAAHMIQSPTSNDVPDIAALDFPGNMSDGTTTEDTQLHLTGVNQQFRQRPKRKRRHGKSKVPLERPPTNGEVAPEPDYELILRILASRCVSEQALVDNYKLIPDALATLTTSADSITRSRIVAVRWLAAAAKVEGTVTDLLLLQLEAQAKRAECNLTLGAACLKNTVSKIDYIMDRYLNLLKADLNAGNIEGGIPGQSRGPWYV</sequence>
<evidence type="ECO:0000313" key="3">
    <source>
        <dbReference type="Proteomes" id="UP001396898"/>
    </source>
</evidence>
<evidence type="ECO:0000313" key="2">
    <source>
        <dbReference type="EMBL" id="KAK8040358.1"/>
    </source>
</evidence>
<protein>
    <submittedName>
        <fullName evidence="2">Uncharacterized protein</fullName>
    </submittedName>
</protein>
<comment type="caution">
    <text evidence="2">The sequence shown here is derived from an EMBL/GenBank/DDBJ whole genome shotgun (WGS) entry which is preliminary data.</text>
</comment>